<dbReference type="GO" id="GO:0005737">
    <property type="term" value="C:cytoplasm"/>
    <property type="evidence" value="ECO:0007669"/>
    <property type="project" value="InterPro"/>
</dbReference>
<gene>
    <name evidence="2" type="ORF">ALO_21546</name>
</gene>
<name>F7NQA7_9FIRM</name>
<proteinExistence type="predicted"/>
<dbReference type="GO" id="GO:0016070">
    <property type="term" value="P:RNA metabolic process"/>
    <property type="evidence" value="ECO:0007669"/>
    <property type="project" value="InterPro"/>
</dbReference>
<dbReference type="STRING" id="1009370.ALO_21546"/>
<organism evidence="2 3">
    <name type="scientific">Acetonema longum DSM 6540</name>
    <dbReference type="NCBI Taxonomy" id="1009370"/>
    <lineage>
        <taxon>Bacteria</taxon>
        <taxon>Bacillati</taxon>
        <taxon>Bacillota</taxon>
        <taxon>Negativicutes</taxon>
        <taxon>Acetonemataceae</taxon>
        <taxon>Acetonema</taxon>
    </lineage>
</organism>
<comment type="caution">
    <text evidence="2">The sequence shown here is derived from an EMBL/GenBank/DDBJ whole genome shotgun (WGS) entry which is preliminary data.</text>
</comment>
<feature type="domain" description="Toxin SymE-like" evidence="1">
    <location>
        <begin position="28"/>
        <end position="61"/>
    </location>
</feature>
<dbReference type="AlphaFoldDB" id="F7NQA7"/>
<dbReference type="GO" id="GO:0016788">
    <property type="term" value="F:hydrolase activity, acting on ester bonds"/>
    <property type="evidence" value="ECO:0007669"/>
    <property type="project" value="InterPro"/>
</dbReference>
<evidence type="ECO:0000313" key="3">
    <source>
        <dbReference type="Proteomes" id="UP000003240"/>
    </source>
</evidence>
<evidence type="ECO:0000259" key="1">
    <source>
        <dbReference type="Pfam" id="PF08845"/>
    </source>
</evidence>
<accession>F7NQA7</accession>
<sequence length="73" mass="8267">MRGVFQMVRTLTVSSVLSHRIAFGPDVEVPFIRLRGKWLEPLGFQVGSKVQVYAYPAEIILKLVKEDVSYGKD</sequence>
<evidence type="ECO:0000313" key="2">
    <source>
        <dbReference type="EMBL" id="EGO61772.1"/>
    </source>
</evidence>
<dbReference type="GO" id="GO:0003723">
    <property type="term" value="F:RNA binding"/>
    <property type="evidence" value="ECO:0007669"/>
    <property type="project" value="InterPro"/>
</dbReference>
<keyword evidence="3" id="KW-1185">Reference proteome</keyword>
<dbReference type="EMBL" id="AFGF01000288">
    <property type="protein sequence ID" value="EGO61772.1"/>
    <property type="molecule type" value="Genomic_DNA"/>
</dbReference>
<protein>
    <recommendedName>
        <fullName evidence="1">Toxin SymE-like domain-containing protein</fullName>
    </recommendedName>
</protein>
<dbReference type="Proteomes" id="UP000003240">
    <property type="component" value="Unassembled WGS sequence"/>
</dbReference>
<reference evidence="2 3" key="1">
    <citation type="journal article" date="2011" name="EMBO J.">
        <title>Structural diversity of bacterial flagellar motors.</title>
        <authorList>
            <person name="Chen S."/>
            <person name="Beeby M."/>
            <person name="Murphy G.E."/>
            <person name="Leadbetter J.R."/>
            <person name="Hendrixson D.R."/>
            <person name="Briegel A."/>
            <person name="Li Z."/>
            <person name="Shi J."/>
            <person name="Tocheva E.I."/>
            <person name="Muller A."/>
            <person name="Dobro M.J."/>
            <person name="Jensen G.J."/>
        </authorList>
    </citation>
    <scope>NUCLEOTIDE SEQUENCE [LARGE SCALE GENOMIC DNA]</scope>
    <source>
        <strain evidence="2 3">DSM 6540</strain>
    </source>
</reference>
<dbReference type="Pfam" id="PF08845">
    <property type="entry name" value="SymE_toxin"/>
    <property type="match status" value="1"/>
</dbReference>
<dbReference type="InterPro" id="IPR014944">
    <property type="entry name" value="Toxin_SymE-like"/>
</dbReference>